<accession>G8WPA7</accession>
<protein>
    <submittedName>
        <fullName evidence="1">Uncharacterized protein</fullName>
    </submittedName>
</protein>
<evidence type="ECO:0000313" key="1">
    <source>
        <dbReference type="EMBL" id="AEW94609.1"/>
    </source>
</evidence>
<evidence type="ECO:0000313" key="2">
    <source>
        <dbReference type="Proteomes" id="UP000007842"/>
    </source>
</evidence>
<name>F8K0N6_STREN</name>
<accession>F8K0N6</accession>
<dbReference type="RefSeq" id="WP_014143001.1">
    <property type="nucleotide sequence ID" value="NC_016111.1"/>
</dbReference>
<reference evidence="2" key="1">
    <citation type="submission" date="2011-12" db="EMBL/GenBank/DDBJ databases">
        <title>Complete genome sequence of Streptomyces cattleya strain DSM 46488.</title>
        <authorList>
            <person name="Ou H.-Y."/>
            <person name="Li P."/>
            <person name="Zhao C."/>
            <person name="O'Hagan D."/>
            <person name="Deng Z."/>
        </authorList>
    </citation>
    <scope>NUCLEOTIDE SEQUENCE [LARGE SCALE GENOMIC DNA]</scope>
    <source>
        <strain evidence="2">ATCC 35852 / DSM 46488 / JCM 4925 / NBRC 14057 / NRRL 8057</strain>
    </source>
</reference>
<dbReference type="HOGENOM" id="CLU_2829247_0_0_11"/>
<dbReference type="KEGG" id="sct:SCAT_2255"/>
<dbReference type="AlphaFoldDB" id="F8K0N6"/>
<dbReference type="KEGG" id="scy:SCATT_22380"/>
<dbReference type="EMBL" id="CP003219">
    <property type="protein sequence ID" value="AEW94609.1"/>
    <property type="molecule type" value="Genomic_DNA"/>
</dbReference>
<keyword evidence="2" id="KW-1185">Reference proteome</keyword>
<gene>
    <name evidence="1" type="ordered locus">SCATT_22380</name>
</gene>
<dbReference type="Proteomes" id="UP000007842">
    <property type="component" value="Chromosome"/>
</dbReference>
<organism evidence="1 2">
    <name type="scientific">Streptantibioticus cattleyicolor (strain ATCC 35852 / DSM 46488 / JCM 4925 / NBRC 14057 / NRRL 8057)</name>
    <name type="common">Streptomyces cattleya</name>
    <dbReference type="NCBI Taxonomy" id="1003195"/>
    <lineage>
        <taxon>Bacteria</taxon>
        <taxon>Bacillati</taxon>
        <taxon>Actinomycetota</taxon>
        <taxon>Actinomycetes</taxon>
        <taxon>Kitasatosporales</taxon>
        <taxon>Streptomycetaceae</taxon>
        <taxon>Streptantibioticus</taxon>
    </lineage>
</organism>
<proteinExistence type="predicted"/>
<sequence length="66" mass="7205">MGMMTEGQIRDQLKKGQKETAELLGRLIAEQQQTNQLLGALLQALSARPVPPVVPQAQPPVTWGRS</sequence>